<reference evidence="1 2" key="2">
    <citation type="journal article" date="2022" name="Mol. Ecol. Resour.">
        <title>The genomes of chicory, endive, great burdock and yacon provide insights into Asteraceae paleo-polyploidization history and plant inulin production.</title>
        <authorList>
            <person name="Fan W."/>
            <person name="Wang S."/>
            <person name="Wang H."/>
            <person name="Wang A."/>
            <person name="Jiang F."/>
            <person name="Liu H."/>
            <person name="Zhao H."/>
            <person name="Xu D."/>
            <person name="Zhang Y."/>
        </authorList>
    </citation>
    <scope>NUCLEOTIDE SEQUENCE [LARGE SCALE GENOMIC DNA]</scope>
    <source>
        <strain evidence="2">cv. Yunnan</strain>
        <tissue evidence="1">Leaves</tissue>
    </source>
</reference>
<evidence type="ECO:0000313" key="1">
    <source>
        <dbReference type="EMBL" id="KAI3777336.1"/>
    </source>
</evidence>
<reference evidence="2" key="1">
    <citation type="journal article" date="2022" name="Mol. Ecol. Resour.">
        <title>The genomes of chicory, endive, great burdock and yacon provide insights into Asteraceae palaeo-polyploidization history and plant inulin production.</title>
        <authorList>
            <person name="Fan W."/>
            <person name="Wang S."/>
            <person name="Wang H."/>
            <person name="Wang A."/>
            <person name="Jiang F."/>
            <person name="Liu H."/>
            <person name="Zhao H."/>
            <person name="Xu D."/>
            <person name="Zhang Y."/>
        </authorList>
    </citation>
    <scope>NUCLEOTIDE SEQUENCE [LARGE SCALE GENOMIC DNA]</scope>
    <source>
        <strain evidence="2">cv. Yunnan</strain>
    </source>
</reference>
<organism evidence="1 2">
    <name type="scientific">Smallanthus sonchifolius</name>
    <dbReference type="NCBI Taxonomy" id="185202"/>
    <lineage>
        <taxon>Eukaryota</taxon>
        <taxon>Viridiplantae</taxon>
        <taxon>Streptophyta</taxon>
        <taxon>Embryophyta</taxon>
        <taxon>Tracheophyta</taxon>
        <taxon>Spermatophyta</taxon>
        <taxon>Magnoliopsida</taxon>
        <taxon>eudicotyledons</taxon>
        <taxon>Gunneridae</taxon>
        <taxon>Pentapetalae</taxon>
        <taxon>asterids</taxon>
        <taxon>campanulids</taxon>
        <taxon>Asterales</taxon>
        <taxon>Asteraceae</taxon>
        <taxon>Asteroideae</taxon>
        <taxon>Heliantheae alliance</taxon>
        <taxon>Millerieae</taxon>
        <taxon>Smallanthus</taxon>
    </lineage>
</organism>
<dbReference type="Proteomes" id="UP001056120">
    <property type="component" value="Linkage Group LG15"/>
</dbReference>
<sequence>MSYNCKALWLQLLVSLKFYWHICFLLPSLFGGISLDAVRNLSHPPALLFSLYINSFGWMIVYLFNIV</sequence>
<name>A0ACB9G288_9ASTR</name>
<proteinExistence type="predicted"/>
<dbReference type="EMBL" id="CM042032">
    <property type="protein sequence ID" value="KAI3777336.1"/>
    <property type="molecule type" value="Genomic_DNA"/>
</dbReference>
<evidence type="ECO:0000313" key="2">
    <source>
        <dbReference type="Proteomes" id="UP001056120"/>
    </source>
</evidence>
<gene>
    <name evidence="1" type="ORF">L1987_47136</name>
</gene>
<protein>
    <submittedName>
        <fullName evidence="1">Uncharacterized protein</fullName>
    </submittedName>
</protein>
<keyword evidence="2" id="KW-1185">Reference proteome</keyword>
<comment type="caution">
    <text evidence="1">The sequence shown here is derived from an EMBL/GenBank/DDBJ whole genome shotgun (WGS) entry which is preliminary data.</text>
</comment>
<accession>A0ACB9G288</accession>